<dbReference type="Proteomes" id="UP000484885">
    <property type="component" value="Unassembled WGS sequence"/>
</dbReference>
<dbReference type="InterPro" id="IPR036597">
    <property type="entry name" value="Fido-like_dom_sf"/>
</dbReference>
<proteinExistence type="predicted"/>
<sequence>MSGYQPPYTITTEILNQVAQISEAVGRLTTLTDRARTLRLRRINRIRTIRGSLAIEGNTLSEDQITAIFDGKRVIAPPREVQEVKNALTAYDRFHAWKPGSETDLLQAHEMLMAGLINEAGAYRSGGVGVMAGEQVIHMAPPAERVPKLMADLLTWLNATNVHPLITSSVFHYEFEFIHPFADGNGRMGRLWQSLILAEWHPLFADIPVESSVFEHQAEYYRAIEESTERSDSERFISFMLRMILETLTTSTPQVSPHVTPQVAELLVALKGEMGRATLQSGLALSDRKSFRERYLKPALADDLIEMTIPNKPNSRLQKYRLTEKGQAWLRENAGNSPKD</sequence>
<dbReference type="SUPFAM" id="SSF140931">
    <property type="entry name" value="Fic-like"/>
    <property type="match status" value="1"/>
</dbReference>
<dbReference type="PROSITE" id="PS51459">
    <property type="entry name" value="FIDO"/>
    <property type="match status" value="1"/>
</dbReference>
<dbReference type="InterPro" id="IPR003812">
    <property type="entry name" value="Fido"/>
</dbReference>
<evidence type="ECO:0000256" key="1">
    <source>
        <dbReference type="PIRSR" id="PIRSR640198-1"/>
    </source>
</evidence>
<keyword evidence="2" id="KW-0067">ATP-binding</keyword>
<name>A0A845UU46_9GAMM</name>
<protein>
    <submittedName>
        <fullName evidence="5">Fic family protein</fullName>
    </submittedName>
</protein>
<evidence type="ECO:0000256" key="2">
    <source>
        <dbReference type="PIRSR" id="PIRSR640198-2"/>
    </source>
</evidence>
<dbReference type="PANTHER" id="PTHR13504">
    <property type="entry name" value="FIDO DOMAIN-CONTAINING PROTEIN DDB_G0283145"/>
    <property type="match status" value="1"/>
</dbReference>
<dbReference type="InterPro" id="IPR049514">
    <property type="entry name" value="Fic-like_C"/>
</dbReference>
<feature type="binding site" evidence="2">
    <location>
        <begin position="183"/>
        <end position="190"/>
    </location>
    <ligand>
        <name>ATP</name>
        <dbReference type="ChEBI" id="CHEBI:30616"/>
    </ligand>
</feature>
<organism evidence="5 6">
    <name type="scientific">Wenzhouxiangella limi</name>
    <dbReference type="NCBI Taxonomy" id="2707351"/>
    <lineage>
        <taxon>Bacteria</taxon>
        <taxon>Pseudomonadati</taxon>
        <taxon>Pseudomonadota</taxon>
        <taxon>Gammaproteobacteria</taxon>
        <taxon>Chromatiales</taxon>
        <taxon>Wenzhouxiangellaceae</taxon>
        <taxon>Wenzhouxiangella</taxon>
    </lineage>
</organism>
<dbReference type="PANTHER" id="PTHR13504:SF38">
    <property type="entry name" value="FIDO DOMAIN-CONTAINING PROTEIN"/>
    <property type="match status" value="1"/>
</dbReference>
<keyword evidence="2" id="KW-0547">Nucleotide-binding</keyword>
<keyword evidence="6" id="KW-1185">Reference proteome</keyword>
<dbReference type="InterPro" id="IPR040198">
    <property type="entry name" value="Fido_containing"/>
</dbReference>
<dbReference type="RefSeq" id="WP_164210746.1">
    <property type="nucleotide sequence ID" value="NZ_JAAGSC010000039.1"/>
</dbReference>
<dbReference type="Pfam" id="PF21247">
    <property type="entry name" value="Fic-like_C"/>
    <property type="match status" value="1"/>
</dbReference>
<dbReference type="AlphaFoldDB" id="A0A845UU46"/>
<accession>A0A845UU46</accession>
<evidence type="ECO:0000313" key="5">
    <source>
        <dbReference type="EMBL" id="NDY95353.1"/>
    </source>
</evidence>
<feature type="domain" description="Fido" evidence="4">
    <location>
        <begin position="100"/>
        <end position="242"/>
    </location>
</feature>
<comment type="caution">
    <text evidence="5">The sequence shown here is derived from an EMBL/GenBank/DDBJ whole genome shotgun (WGS) entry which is preliminary data.</text>
</comment>
<feature type="site" description="Important for autoinhibition of adenylyltransferase activity" evidence="3">
    <location>
        <position position="56"/>
    </location>
</feature>
<evidence type="ECO:0000313" key="6">
    <source>
        <dbReference type="Proteomes" id="UP000484885"/>
    </source>
</evidence>
<feature type="binding site" evidence="2">
    <location>
        <begin position="130"/>
        <end position="138"/>
    </location>
    <ligand>
        <name>ATP</name>
        <dbReference type="ChEBI" id="CHEBI:30616"/>
    </ligand>
</feature>
<feature type="binding site" evidence="2">
    <location>
        <begin position="220"/>
        <end position="221"/>
    </location>
    <ligand>
        <name>ATP</name>
        <dbReference type="ChEBI" id="CHEBI:30616"/>
    </ligand>
</feature>
<gene>
    <name evidence="5" type="ORF">G3I74_06405</name>
</gene>
<reference evidence="5 6" key="1">
    <citation type="submission" date="2020-02" db="EMBL/GenBank/DDBJ databases">
        <authorList>
            <person name="Zhang X.-Y."/>
        </authorList>
    </citation>
    <scope>NUCLEOTIDE SEQUENCE [LARGE SCALE GENOMIC DNA]</scope>
    <source>
        <strain evidence="5 6">C33</strain>
    </source>
</reference>
<evidence type="ECO:0000259" key="4">
    <source>
        <dbReference type="PROSITE" id="PS51459"/>
    </source>
</evidence>
<dbReference type="Pfam" id="PF02661">
    <property type="entry name" value="Fic"/>
    <property type="match status" value="1"/>
</dbReference>
<dbReference type="EMBL" id="JAAGSC010000039">
    <property type="protein sequence ID" value="NDY95353.1"/>
    <property type="molecule type" value="Genomic_DNA"/>
</dbReference>
<evidence type="ECO:0000256" key="3">
    <source>
        <dbReference type="PIRSR" id="PIRSR640198-3"/>
    </source>
</evidence>
<dbReference type="Gene3D" id="1.10.3290.10">
    <property type="entry name" value="Fido-like domain"/>
    <property type="match status" value="1"/>
</dbReference>
<dbReference type="GO" id="GO:0005524">
    <property type="term" value="F:ATP binding"/>
    <property type="evidence" value="ECO:0007669"/>
    <property type="project" value="UniProtKB-KW"/>
</dbReference>
<feature type="active site" evidence="1">
    <location>
        <position position="179"/>
    </location>
</feature>